<protein>
    <submittedName>
        <fullName evidence="2">Uncharacterized protein</fullName>
    </submittedName>
</protein>
<dbReference type="InterPro" id="IPR028994">
    <property type="entry name" value="Integrin_alpha_N"/>
</dbReference>
<evidence type="ECO:0000313" key="3">
    <source>
        <dbReference type="Proteomes" id="UP000542742"/>
    </source>
</evidence>
<dbReference type="SUPFAM" id="SSF69318">
    <property type="entry name" value="Integrin alpha N-terminal domain"/>
    <property type="match status" value="1"/>
</dbReference>
<dbReference type="RefSeq" id="WP_184949645.1">
    <property type="nucleotide sequence ID" value="NZ_BOMC01000013.1"/>
</dbReference>
<accession>A0A7W7CLI3</accession>
<evidence type="ECO:0000313" key="2">
    <source>
        <dbReference type="EMBL" id="MBB4690718.1"/>
    </source>
</evidence>
<dbReference type="Proteomes" id="UP000542742">
    <property type="component" value="Unassembled WGS sequence"/>
</dbReference>
<proteinExistence type="predicted"/>
<name>A0A7W7CLI3_9ACTN</name>
<sequence>MRVALAALAAVVLLAAGGVIVWSLRSPATIARITAAAGGTVMTGDGVSVRFAPGAVTADTEVRIVPRPSIEAPDGLTWLAEPVAITLGAGTLRTSATITLPLRAEAEDGGLVTVVSRDGHRVWSSEGGIVDRTAGTITTTVGHLSIFSAGRAVVSAPDPTGEGGGAYEAPEPDCGTTPSDRWTAHVEGAAARACVAAGAADRSALMRVANGSASGRFARLGGYPPLAVAQPNRASAAETAWRKLAEADRDYTFLPGHGVLDVSLPGNYDSIDFVARTGPDVTRAEYLVDVMSSAFVPAEVTVTAVRCALALPPDGLDGRLASCVSDAFDAVPVLGEGAPENQARADRADVRGSVIAAIRGLTGVVASRPAEPDEWRVVARRSPVIPRKALNEPGGSIPAAVVSTQERLYAAAQRDTLTDALPPSGLTYAGTGLTGPRVTGAVAALVTTPPLRWPCDETSRDGYVYGLADSGLLTYPARLADLGLPPEDVGIVRQTAAGGTDYRLCIALDGTWTSLVAGIPPGDFPAAEARRLAGLGPVTCGETPANAFVPPDSVCRSIARTDLDGDGRTDTLVVYQRGDRWTARAVLAAGRTSDVLLPFDRPELLDSLDLDGEPGEEVALRTGPAVRLLSLTSDGLVLIEQSFATASTLARTAGIGCSDSNGDGRPELVSGSAGFTRDPRTGAIVAAATVETRWTWSGKSLQQGETIRRQLSGPQASSAAAPPYLDVTCAWR</sequence>
<dbReference type="EMBL" id="JACHMF010000001">
    <property type="protein sequence ID" value="MBB4690718.1"/>
    <property type="molecule type" value="Genomic_DNA"/>
</dbReference>
<gene>
    <name evidence="2" type="ORF">BKA14_000866</name>
</gene>
<keyword evidence="3" id="KW-1185">Reference proteome</keyword>
<feature type="region of interest" description="Disordered" evidence="1">
    <location>
        <begin position="158"/>
        <end position="177"/>
    </location>
</feature>
<evidence type="ECO:0000256" key="1">
    <source>
        <dbReference type="SAM" id="MobiDB-lite"/>
    </source>
</evidence>
<comment type="caution">
    <text evidence="2">The sequence shown here is derived from an EMBL/GenBank/DDBJ whole genome shotgun (WGS) entry which is preliminary data.</text>
</comment>
<reference evidence="2 3" key="1">
    <citation type="submission" date="2020-08" db="EMBL/GenBank/DDBJ databases">
        <title>Sequencing the genomes of 1000 actinobacteria strains.</title>
        <authorList>
            <person name="Klenk H.-P."/>
        </authorList>
    </citation>
    <scope>NUCLEOTIDE SEQUENCE [LARGE SCALE GENOMIC DNA]</scope>
    <source>
        <strain evidence="2 3">DSM 45518</strain>
    </source>
</reference>
<organism evidence="2 3">
    <name type="scientific">Paractinoplanes abujensis</name>
    <dbReference type="NCBI Taxonomy" id="882441"/>
    <lineage>
        <taxon>Bacteria</taxon>
        <taxon>Bacillati</taxon>
        <taxon>Actinomycetota</taxon>
        <taxon>Actinomycetes</taxon>
        <taxon>Micromonosporales</taxon>
        <taxon>Micromonosporaceae</taxon>
        <taxon>Paractinoplanes</taxon>
    </lineage>
</organism>
<dbReference type="AlphaFoldDB" id="A0A7W7CLI3"/>